<dbReference type="GO" id="GO:0006396">
    <property type="term" value="P:RNA processing"/>
    <property type="evidence" value="ECO:0007669"/>
    <property type="project" value="InterPro"/>
</dbReference>
<organism evidence="4 5">
    <name type="scientific">Catenovulum agarivorans DS-2</name>
    <dbReference type="NCBI Taxonomy" id="1328313"/>
    <lineage>
        <taxon>Bacteria</taxon>
        <taxon>Pseudomonadati</taxon>
        <taxon>Pseudomonadota</taxon>
        <taxon>Gammaproteobacteria</taxon>
        <taxon>Alteromonadales</taxon>
        <taxon>Alteromonadaceae</taxon>
        <taxon>Catenovulum</taxon>
    </lineage>
</organism>
<keyword evidence="1 4" id="KW-0489">Methyltransferase</keyword>
<comment type="caution">
    <text evidence="4">The sequence shown here is derived from an EMBL/GenBank/DDBJ whole genome shotgun (WGS) entry which is preliminary data.</text>
</comment>
<dbReference type="InterPro" id="IPR029028">
    <property type="entry name" value="Alpha/beta_knot_MTases"/>
</dbReference>
<evidence type="ECO:0000256" key="2">
    <source>
        <dbReference type="ARBA" id="ARBA00022679"/>
    </source>
</evidence>
<keyword evidence="2 4" id="KW-0808">Transferase</keyword>
<dbReference type="RefSeq" id="WP_035015060.1">
    <property type="nucleotide sequence ID" value="NZ_ARZY01000022.1"/>
</dbReference>
<evidence type="ECO:0000259" key="3">
    <source>
        <dbReference type="Pfam" id="PF00588"/>
    </source>
</evidence>
<dbReference type="OrthoDB" id="4578643at2"/>
<dbReference type="InterPro" id="IPR029026">
    <property type="entry name" value="tRNA_m1G_MTases_N"/>
</dbReference>
<dbReference type="GO" id="GO:0008173">
    <property type="term" value="F:RNA methyltransferase activity"/>
    <property type="evidence" value="ECO:0007669"/>
    <property type="project" value="InterPro"/>
</dbReference>
<dbReference type="STRING" id="1328313.DS2_12068"/>
<dbReference type="SUPFAM" id="SSF75217">
    <property type="entry name" value="alpha/beta knot"/>
    <property type="match status" value="1"/>
</dbReference>
<sequence length="180" mass="20276">MVCNFVLLNPRNRENLATVMRSGQNFAVSSVIVIGGFIADKYKGNIHKFTHQMDTQDGMSNLTVLYFETLADFLKHLPAKTTLVVVEMEKDAKYLETYQHPENATYIFGPELKGFSQAELSTIKHHFAELNKDIPAEHLAGNKHTAHLDFVKIAMDNSLNVGVCSSIVMYDRHAKTFKSI</sequence>
<keyword evidence="5" id="KW-1185">Reference proteome</keyword>
<dbReference type="Proteomes" id="UP000019276">
    <property type="component" value="Unassembled WGS sequence"/>
</dbReference>
<evidence type="ECO:0000313" key="4">
    <source>
        <dbReference type="EMBL" id="EWH09567.1"/>
    </source>
</evidence>
<dbReference type="eggNOG" id="COG0566">
    <property type="taxonomic scope" value="Bacteria"/>
</dbReference>
<dbReference type="GO" id="GO:0003723">
    <property type="term" value="F:RNA binding"/>
    <property type="evidence" value="ECO:0007669"/>
    <property type="project" value="InterPro"/>
</dbReference>
<dbReference type="Gene3D" id="3.40.1280.10">
    <property type="match status" value="1"/>
</dbReference>
<gene>
    <name evidence="4" type="ORF">DS2_12068</name>
</gene>
<dbReference type="Pfam" id="PF00588">
    <property type="entry name" value="SpoU_methylase"/>
    <property type="match status" value="1"/>
</dbReference>
<dbReference type="AlphaFoldDB" id="W7QKV1"/>
<protein>
    <submittedName>
        <fullName evidence="4">tRNA/rRNA methyltransferase</fullName>
    </submittedName>
</protein>
<evidence type="ECO:0000256" key="1">
    <source>
        <dbReference type="ARBA" id="ARBA00022603"/>
    </source>
</evidence>
<accession>W7QKV1</accession>
<dbReference type="InterPro" id="IPR001537">
    <property type="entry name" value="SpoU_MeTrfase"/>
</dbReference>
<name>W7QKV1_9ALTE</name>
<proteinExistence type="predicted"/>
<dbReference type="GO" id="GO:0032259">
    <property type="term" value="P:methylation"/>
    <property type="evidence" value="ECO:0007669"/>
    <property type="project" value="UniProtKB-KW"/>
</dbReference>
<feature type="domain" description="tRNA/rRNA methyltransferase SpoU type" evidence="3">
    <location>
        <begin position="5"/>
        <end position="125"/>
    </location>
</feature>
<dbReference type="EMBL" id="ARZY01000022">
    <property type="protein sequence ID" value="EWH09567.1"/>
    <property type="molecule type" value="Genomic_DNA"/>
</dbReference>
<reference evidence="4 5" key="1">
    <citation type="journal article" date="2014" name="Genome Announc.">
        <title>Draft Genome Sequence of the Agar-Degrading Bacterium Catenovulum sp. Strain DS-2, Isolated from Intestines of Haliotis diversicolor.</title>
        <authorList>
            <person name="Shan D."/>
            <person name="Li X."/>
            <person name="Gu Z."/>
            <person name="Wei G."/>
            <person name="Gao Z."/>
            <person name="Shao Z."/>
        </authorList>
    </citation>
    <scope>NUCLEOTIDE SEQUENCE [LARGE SCALE GENOMIC DNA]</scope>
    <source>
        <strain evidence="4 5">DS-2</strain>
    </source>
</reference>
<evidence type="ECO:0000313" key="5">
    <source>
        <dbReference type="Proteomes" id="UP000019276"/>
    </source>
</evidence>